<sequence length="153" mass="15869">MKPMNARNMAKCLRSGPRSGEDGSITPAMCILALAALVVAAFVLDAGLALRTKYDAGTIAQAAARTGAWQLNLIVFRQTGDARLDPPAAEYAALDYLHRLHATGTVTATTTAVTVTVTSNYRTRLLNSVGLTAIPVAATATAVAESGVTAPNR</sequence>
<dbReference type="InterPro" id="IPR028087">
    <property type="entry name" value="Tad_N"/>
</dbReference>
<name>A0ABN2GMJ6_9ACTN</name>
<protein>
    <recommendedName>
        <fullName evidence="2">Putative Flp pilus-assembly TadG-like N-terminal domain-containing protein</fullName>
    </recommendedName>
</protein>
<dbReference type="Pfam" id="PF13400">
    <property type="entry name" value="Tad"/>
    <property type="match status" value="1"/>
</dbReference>
<organism evidence="3 4">
    <name type="scientific">Fodinicola feengrottensis</name>
    <dbReference type="NCBI Taxonomy" id="435914"/>
    <lineage>
        <taxon>Bacteria</taxon>
        <taxon>Bacillati</taxon>
        <taxon>Actinomycetota</taxon>
        <taxon>Actinomycetes</taxon>
        <taxon>Mycobacteriales</taxon>
        <taxon>Fodinicola</taxon>
    </lineage>
</organism>
<evidence type="ECO:0000259" key="2">
    <source>
        <dbReference type="Pfam" id="PF13400"/>
    </source>
</evidence>
<evidence type="ECO:0000256" key="1">
    <source>
        <dbReference type="SAM" id="MobiDB-lite"/>
    </source>
</evidence>
<reference evidence="3 4" key="1">
    <citation type="journal article" date="2019" name="Int. J. Syst. Evol. Microbiol.">
        <title>The Global Catalogue of Microorganisms (GCM) 10K type strain sequencing project: providing services to taxonomists for standard genome sequencing and annotation.</title>
        <authorList>
            <consortium name="The Broad Institute Genomics Platform"/>
            <consortium name="The Broad Institute Genome Sequencing Center for Infectious Disease"/>
            <person name="Wu L."/>
            <person name="Ma J."/>
        </authorList>
    </citation>
    <scope>NUCLEOTIDE SEQUENCE [LARGE SCALE GENOMIC DNA]</scope>
    <source>
        <strain evidence="3 4">JCM 14718</strain>
    </source>
</reference>
<accession>A0ABN2GMJ6</accession>
<feature type="region of interest" description="Disordered" evidence="1">
    <location>
        <begin position="1"/>
        <end position="20"/>
    </location>
</feature>
<keyword evidence="4" id="KW-1185">Reference proteome</keyword>
<evidence type="ECO:0000313" key="3">
    <source>
        <dbReference type="EMBL" id="GAA1673772.1"/>
    </source>
</evidence>
<feature type="domain" description="Putative Flp pilus-assembly TadG-like N-terminal" evidence="2">
    <location>
        <begin position="23"/>
        <end position="69"/>
    </location>
</feature>
<dbReference type="EMBL" id="BAAANY010000008">
    <property type="protein sequence ID" value="GAA1673772.1"/>
    <property type="molecule type" value="Genomic_DNA"/>
</dbReference>
<gene>
    <name evidence="3" type="ORF">GCM10009765_23910</name>
</gene>
<evidence type="ECO:0000313" key="4">
    <source>
        <dbReference type="Proteomes" id="UP001500618"/>
    </source>
</evidence>
<dbReference type="Proteomes" id="UP001500618">
    <property type="component" value="Unassembled WGS sequence"/>
</dbReference>
<proteinExistence type="predicted"/>
<comment type="caution">
    <text evidence="3">The sequence shown here is derived from an EMBL/GenBank/DDBJ whole genome shotgun (WGS) entry which is preliminary data.</text>
</comment>